<evidence type="ECO:0000313" key="3">
    <source>
        <dbReference type="Proteomes" id="UP000031668"/>
    </source>
</evidence>
<accession>A0A0C2NB19</accession>
<evidence type="ECO:0000313" key="2">
    <source>
        <dbReference type="EMBL" id="KII73545.1"/>
    </source>
</evidence>
<keyword evidence="1" id="KW-0732">Signal</keyword>
<gene>
    <name evidence="2" type="ORF">RF11_03507</name>
</gene>
<organism evidence="2 3">
    <name type="scientific">Thelohanellus kitauei</name>
    <name type="common">Myxosporean</name>
    <dbReference type="NCBI Taxonomy" id="669202"/>
    <lineage>
        <taxon>Eukaryota</taxon>
        <taxon>Metazoa</taxon>
        <taxon>Cnidaria</taxon>
        <taxon>Myxozoa</taxon>
        <taxon>Myxosporea</taxon>
        <taxon>Bivalvulida</taxon>
        <taxon>Platysporina</taxon>
        <taxon>Myxobolidae</taxon>
        <taxon>Thelohanellus</taxon>
    </lineage>
</organism>
<dbReference type="Proteomes" id="UP000031668">
    <property type="component" value="Unassembled WGS sequence"/>
</dbReference>
<dbReference type="EMBL" id="JWZT01000787">
    <property type="protein sequence ID" value="KII73545.1"/>
    <property type="molecule type" value="Genomic_DNA"/>
</dbReference>
<dbReference type="AlphaFoldDB" id="A0A0C2NB19"/>
<keyword evidence="3" id="KW-1185">Reference proteome</keyword>
<feature type="signal peptide" evidence="1">
    <location>
        <begin position="1"/>
        <end position="18"/>
    </location>
</feature>
<proteinExistence type="predicted"/>
<feature type="chain" id="PRO_5002152745" evidence="1">
    <location>
        <begin position="19"/>
        <end position="269"/>
    </location>
</feature>
<reference evidence="2 3" key="1">
    <citation type="journal article" date="2014" name="Genome Biol. Evol.">
        <title>The genome of the myxosporean Thelohanellus kitauei shows adaptations to nutrient acquisition within its fish host.</title>
        <authorList>
            <person name="Yang Y."/>
            <person name="Xiong J."/>
            <person name="Zhou Z."/>
            <person name="Huo F."/>
            <person name="Miao W."/>
            <person name="Ran C."/>
            <person name="Liu Y."/>
            <person name="Zhang J."/>
            <person name="Feng J."/>
            <person name="Wang M."/>
            <person name="Wang M."/>
            <person name="Wang L."/>
            <person name="Yao B."/>
        </authorList>
    </citation>
    <scope>NUCLEOTIDE SEQUENCE [LARGE SCALE GENOMIC DNA]</scope>
    <source>
        <strain evidence="2">Wuqing</strain>
    </source>
</reference>
<protein>
    <submittedName>
        <fullName evidence="2">Uncharacterized protein</fullName>
    </submittedName>
</protein>
<evidence type="ECO:0000256" key="1">
    <source>
        <dbReference type="SAM" id="SignalP"/>
    </source>
</evidence>
<sequence length="269" mass="31347">MCFYILILFSGLLFRGHGFNATYDQIEACYRQYDDHGIIVGLNYNQILHTIPQFLQMKIVITYITPRNESVEDVERYNLEFFGYSCRDTLELSYIDSGGIDIHISIGVGHEIYFSNFRFIIKSGTKLGLQEINDLNFICNLFVKFVLGNQIIKRPTFKNVVVVPVDLSREIPTEFCLLAILATYNIYRIGNVNRDHNFYFPAPYGPNNEVIIYQRMNNSYKNECFYQVMGNISLDSNLYGVIHSFFVDIWPLNVEKIKHDEKAQLNTLY</sequence>
<comment type="caution">
    <text evidence="2">The sequence shown here is derived from an EMBL/GenBank/DDBJ whole genome shotgun (WGS) entry which is preliminary data.</text>
</comment>
<name>A0A0C2NB19_THEKT</name>